<protein>
    <recommendedName>
        <fullName evidence="2 4">Flagellin</fullName>
    </recommendedName>
</protein>
<dbReference type="Pfam" id="PF00669">
    <property type="entry name" value="Flagellin_N"/>
    <property type="match status" value="1"/>
</dbReference>
<dbReference type="GO" id="GO:0005198">
    <property type="term" value="F:structural molecule activity"/>
    <property type="evidence" value="ECO:0007669"/>
    <property type="project" value="UniProtKB-UniRule"/>
</dbReference>
<dbReference type="GO" id="GO:0009288">
    <property type="term" value="C:bacterial-type flagellum"/>
    <property type="evidence" value="ECO:0007669"/>
    <property type="project" value="UniProtKB-SubCell"/>
</dbReference>
<feature type="domain" description="Flagellin C-terminal" evidence="6">
    <location>
        <begin position="574"/>
        <end position="658"/>
    </location>
</feature>
<dbReference type="PANTHER" id="PTHR42792">
    <property type="entry name" value="FLAGELLIN"/>
    <property type="match status" value="1"/>
</dbReference>
<evidence type="ECO:0000313" key="7">
    <source>
        <dbReference type="EMBL" id="TCQ01826.1"/>
    </source>
</evidence>
<dbReference type="RefSeq" id="WP_279229894.1">
    <property type="nucleotide sequence ID" value="NZ_CP058648.1"/>
</dbReference>
<dbReference type="InterPro" id="IPR042187">
    <property type="entry name" value="Flagellin_C_sub2"/>
</dbReference>
<proteinExistence type="inferred from homology"/>
<keyword evidence="4" id="KW-0964">Secreted</keyword>
<dbReference type="EMBL" id="SLYC01000022">
    <property type="protein sequence ID" value="TCQ01826.1"/>
    <property type="molecule type" value="Genomic_DNA"/>
</dbReference>
<keyword evidence="7" id="KW-0966">Cell projection</keyword>
<keyword evidence="7" id="KW-0969">Cilium</keyword>
<evidence type="ECO:0000256" key="3">
    <source>
        <dbReference type="ARBA" id="ARBA00023143"/>
    </source>
</evidence>
<comment type="caution">
    <text evidence="7">The sequence shown here is derived from an EMBL/GenBank/DDBJ whole genome shotgun (WGS) entry which is preliminary data.</text>
</comment>
<dbReference type="PANTHER" id="PTHR42792:SF2">
    <property type="entry name" value="FLAGELLIN"/>
    <property type="match status" value="1"/>
</dbReference>
<dbReference type="InterPro" id="IPR046358">
    <property type="entry name" value="Flagellin_C"/>
</dbReference>
<dbReference type="PRINTS" id="PR00207">
    <property type="entry name" value="FLAGELLIN"/>
</dbReference>
<evidence type="ECO:0000259" key="5">
    <source>
        <dbReference type="Pfam" id="PF00669"/>
    </source>
</evidence>
<keyword evidence="7" id="KW-0282">Flagellum</keyword>
<dbReference type="InterPro" id="IPR001029">
    <property type="entry name" value="Flagellin_N"/>
</dbReference>
<dbReference type="Gene3D" id="1.20.1330.10">
    <property type="entry name" value="f41 fragment of flagellin, N-terminal domain"/>
    <property type="match status" value="2"/>
</dbReference>
<gene>
    <name evidence="7" type="ORF">EDD79_102224</name>
</gene>
<sequence length="660" mass="69675">MRINNNIPALNAHRLLSHNTNKSSGVLERLSSGRKINKAADDAAGMAISEKMKAQVRGLKKASQNTLDGISLIQTAEGAMNEVHSMLQRMRELAVQSANGTSTDEDRKAIQDEINQLTSEVNRIANGTEFNTRNILRGNMAPNSNTTVHRMSTGAPATFTSGKPFGIAATGVFSVNASDLPQNGDTLTINGFVIGFHDLGTPVTGANVTINRTGLADEEDFRDAIRALTIPGVTLSAGPGVGDFRVTATSIGANANDVEVESSAASRFGGITVDNTPVTLVGDNGDSQVAALGNLTSQQLSIWVDGKERIVNLNKLDGTAQNATTTSLLEAFNNALGDLGDAVWTDAGTIEFRTTSIGGASEVKITGTDNILNAIFGTTVADNLIVRGEAERDTGNAVGCFYFNDVPEIGSTLTIGNEKIEFYDSRIGPYTGSNRPINLADGQNSKTIESLVSELSGLGFAGVDLDVDPDVPQRLIVTADAEGFKGQAIFIEGTPKEFITNLQIGPNQGQGFRLSIGDIRATKLGISWTTPEGNTGVKGSAFRSVIEVTNGLSEGVIEYALDVSTEDRATAAITVYDNAILKVAQLRGALGAIQNRLEYTAANLDNTTENLTAALSRIEDADMALEMSEFTKLNILMQSGTAMLAQANQRPQSILQLIGG</sequence>
<accession>A0A4R2TGJ6</accession>
<dbReference type="Pfam" id="PF00700">
    <property type="entry name" value="Flagellin_C"/>
    <property type="match status" value="1"/>
</dbReference>
<reference evidence="7 8" key="1">
    <citation type="submission" date="2019-03" db="EMBL/GenBank/DDBJ databases">
        <title>Genomic Encyclopedia of Type Strains, Phase IV (KMG-IV): sequencing the most valuable type-strain genomes for metagenomic binning, comparative biology and taxonomic classification.</title>
        <authorList>
            <person name="Goeker M."/>
        </authorList>
    </citation>
    <scope>NUCLEOTIDE SEQUENCE [LARGE SCALE GENOMIC DNA]</scope>
    <source>
        <strain evidence="7 8">DSM 100013</strain>
    </source>
</reference>
<dbReference type="GO" id="GO:0005576">
    <property type="term" value="C:extracellular region"/>
    <property type="evidence" value="ECO:0007669"/>
    <property type="project" value="UniProtKB-SubCell"/>
</dbReference>
<evidence type="ECO:0000256" key="2">
    <source>
        <dbReference type="ARBA" id="ARBA00020110"/>
    </source>
</evidence>
<evidence type="ECO:0000259" key="6">
    <source>
        <dbReference type="Pfam" id="PF00700"/>
    </source>
</evidence>
<dbReference type="SUPFAM" id="SSF64518">
    <property type="entry name" value="Phase 1 flagellin"/>
    <property type="match status" value="2"/>
</dbReference>
<feature type="domain" description="Flagellin N-terminal" evidence="5">
    <location>
        <begin position="3"/>
        <end position="139"/>
    </location>
</feature>
<organism evidence="7 8">
    <name type="scientific">Serpentinicella alkaliphila</name>
    <dbReference type="NCBI Taxonomy" id="1734049"/>
    <lineage>
        <taxon>Bacteria</taxon>
        <taxon>Bacillati</taxon>
        <taxon>Bacillota</taxon>
        <taxon>Clostridia</taxon>
        <taxon>Peptostreptococcales</taxon>
        <taxon>Natronincolaceae</taxon>
        <taxon>Serpentinicella</taxon>
    </lineage>
</organism>
<evidence type="ECO:0000313" key="8">
    <source>
        <dbReference type="Proteomes" id="UP000295504"/>
    </source>
</evidence>
<dbReference type="Gene3D" id="3.30.70.2120">
    <property type="match status" value="1"/>
</dbReference>
<dbReference type="Gene3D" id="6.10.10.10">
    <property type="entry name" value="Flagellar export chaperone, C-terminal domain"/>
    <property type="match status" value="1"/>
</dbReference>
<comment type="function">
    <text evidence="4">Flagellin is the subunit protein which polymerizes to form the filaments of bacterial flagella.</text>
</comment>
<dbReference type="Proteomes" id="UP000295504">
    <property type="component" value="Unassembled WGS sequence"/>
</dbReference>
<comment type="similarity">
    <text evidence="1 4">Belongs to the bacterial flagellin family.</text>
</comment>
<dbReference type="AlphaFoldDB" id="A0A4R2TGJ6"/>
<keyword evidence="3 4" id="KW-0975">Bacterial flagellum</keyword>
<keyword evidence="8" id="KW-1185">Reference proteome</keyword>
<dbReference type="InterPro" id="IPR001492">
    <property type="entry name" value="Flagellin"/>
</dbReference>
<evidence type="ECO:0000256" key="4">
    <source>
        <dbReference type="RuleBase" id="RU362073"/>
    </source>
</evidence>
<name>A0A4R2TGJ6_9FIRM</name>
<comment type="subcellular location">
    <subcellularLocation>
        <location evidence="4">Secreted</location>
    </subcellularLocation>
    <subcellularLocation>
        <location evidence="4">Bacterial flagellum</location>
    </subcellularLocation>
</comment>
<evidence type="ECO:0000256" key="1">
    <source>
        <dbReference type="ARBA" id="ARBA00005709"/>
    </source>
</evidence>